<dbReference type="InterPro" id="IPR011990">
    <property type="entry name" value="TPR-like_helical_dom_sf"/>
</dbReference>
<keyword evidence="2 3" id="KW-0802">TPR repeat</keyword>
<dbReference type="SUPFAM" id="SSF48452">
    <property type="entry name" value="TPR-like"/>
    <property type="match status" value="1"/>
</dbReference>
<evidence type="ECO:0000313" key="4">
    <source>
        <dbReference type="EMBL" id="ADQ42394.1"/>
    </source>
</evidence>
<protein>
    <submittedName>
        <fullName evidence="4">Tfp pilus assembly protein PilF</fullName>
    </submittedName>
</protein>
<evidence type="ECO:0000256" key="2">
    <source>
        <dbReference type="ARBA" id="ARBA00022803"/>
    </source>
</evidence>
<sequence>MEVAPLRLDMDPILLALFALLLAAAVAAALAKRFILDNSDFWMAMGLILADRKRYDKAARCCERAVRIYPFYVHAWNNWGLSLYQLGRYEEALERLDEALTLNPDLGEGWHNKGLVLEGLGRVEEAEEAFERADRLGVG</sequence>
<dbReference type="PANTHER" id="PTHR44943">
    <property type="entry name" value="CELLULOSE SYNTHASE OPERON PROTEIN C"/>
    <property type="match status" value="1"/>
</dbReference>
<reference evidence="4" key="1">
    <citation type="submission" date="2010-08" db="EMBL/GenBank/DDBJ databases">
        <title>Quorum sensing in methanogenic archaeon.</title>
        <authorList>
            <person name="Zhang G."/>
            <person name="Zhang F."/>
            <person name="Guo X."/>
            <person name="Ding G."/>
            <person name="Zhu J."/>
            <person name="Zhou L."/>
            <person name="Cai S."/>
            <person name="Liu X."/>
            <person name="Luo Y."/>
            <person name="Shi W."/>
            <person name="Dong X."/>
        </authorList>
    </citation>
    <scope>NUCLEOTIDE SEQUENCE</scope>
    <source>
        <strain evidence="4">6Ac</strain>
    </source>
</reference>
<dbReference type="PROSITE" id="PS50293">
    <property type="entry name" value="TPR_REGION"/>
    <property type="match status" value="1"/>
</dbReference>
<feature type="repeat" description="TPR" evidence="3">
    <location>
        <begin position="73"/>
        <end position="106"/>
    </location>
</feature>
<dbReference type="PANTHER" id="PTHR44943:SF8">
    <property type="entry name" value="TPR REPEAT-CONTAINING PROTEIN MJ0263"/>
    <property type="match status" value="1"/>
</dbReference>
<dbReference type="Pfam" id="PF07719">
    <property type="entry name" value="TPR_2"/>
    <property type="match status" value="1"/>
</dbReference>
<dbReference type="AlphaFoldDB" id="E5KK04"/>
<dbReference type="OMA" id="KAARCCE"/>
<name>E5KK04_9EURY</name>
<dbReference type="Gene3D" id="1.25.40.10">
    <property type="entry name" value="Tetratricopeptide repeat domain"/>
    <property type="match status" value="1"/>
</dbReference>
<dbReference type="Pfam" id="PF13432">
    <property type="entry name" value="TPR_16"/>
    <property type="match status" value="1"/>
</dbReference>
<dbReference type="InterPro" id="IPR013105">
    <property type="entry name" value="TPR_2"/>
</dbReference>
<proteinExistence type="predicted"/>
<organism evidence="4">
    <name type="scientific">Methanothrix harundinacea</name>
    <dbReference type="NCBI Taxonomy" id="301375"/>
    <lineage>
        <taxon>Archaea</taxon>
        <taxon>Methanobacteriati</taxon>
        <taxon>Methanobacteriota</taxon>
        <taxon>Stenosarchaea group</taxon>
        <taxon>Methanomicrobia</taxon>
        <taxon>Methanotrichales</taxon>
        <taxon>Methanotrichaceae</taxon>
        <taxon>Methanothrix</taxon>
    </lineage>
</organism>
<accession>E5KK04</accession>
<dbReference type="SMART" id="SM00028">
    <property type="entry name" value="TPR"/>
    <property type="match status" value="3"/>
</dbReference>
<evidence type="ECO:0000256" key="1">
    <source>
        <dbReference type="ARBA" id="ARBA00022737"/>
    </source>
</evidence>
<dbReference type="InterPro" id="IPR019734">
    <property type="entry name" value="TPR_rpt"/>
</dbReference>
<evidence type="ECO:0000256" key="3">
    <source>
        <dbReference type="PROSITE-ProRule" id="PRU00339"/>
    </source>
</evidence>
<keyword evidence="1" id="KW-0677">Repeat</keyword>
<dbReference type="EMBL" id="HQ188276">
    <property type="protein sequence ID" value="ADQ42394.1"/>
    <property type="molecule type" value="Genomic_DNA"/>
</dbReference>
<dbReference type="PROSITE" id="PS50005">
    <property type="entry name" value="TPR"/>
    <property type="match status" value="2"/>
</dbReference>
<feature type="repeat" description="TPR" evidence="3">
    <location>
        <begin position="39"/>
        <end position="72"/>
    </location>
</feature>
<dbReference type="InterPro" id="IPR051685">
    <property type="entry name" value="Ycf3/AcsC/BcsC/TPR_MFPF"/>
</dbReference>